<proteinExistence type="predicted"/>
<name>A0A0M2HE63_9MICO</name>
<evidence type="ECO:0000313" key="3">
    <source>
        <dbReference type="Proteomes" id="UP000033956"/>
    </source>
</evidence>
<evidence type="ECO:0000256" key="1">
    <source>
        <dbReference type="SAM" id="Phobius"/>
    </source>
</evidence>
<dbReference type="InterPro" id="IPR006938">
    <property type="entry name" value="DUF624"/>
</dbReference>
<organism evidence="2 3">
    <name type="scientific">Microbacterium terrae</name>
    <dbReference type="NCBI Taxonomy" id="69369"/>
    <lineage>
        <taxon>Bacteria</taxon>
        <taxon>Bacillati</taxon>
        <taxon>Actinomycetota</taxon>
        <taxon>Actinomycetes</taxon>
        <taxon>Micrococcales</taxon>
        <taxon>Microbacteriaceae</taxon>
        <taxon>Microbacterium</taxon>
    </lineage>
</organism>
<keyword evidence="1" id="KW-1133">Transmembrane helix</keyword>
<dbReference type="RefSeq" id="WP_045274921.1">
    <property type="nucleotide sequence ID" value="NZ_BAAAUP010000003.1"/>
</dbReference>
<dbReference type="STRING" id="92835.RS81_00953"/>
<evidence type="ECO:0000313" key="2">
    <source>
        <dbReference type="EMBL" id="KJL42989.1"/>
    </source>
</evidence>
<feature type="transmembrane region" description="Helical" evidence="1">
    <location>
        <begin position="128"/>
        <end position="149"/>
    </location>
</feature>
<dbReference type="Proteomes" id="UP000033956">
    <property type="component" value="Unassembled WGS sequence"/>
</dbReference>
<keyword evidence="1" id="KW-0812">Transmembrane</keyword>
<comment type="caution">
    <text evidence="2">The sequence shown here is derived from an EMBL/GenBank/DDBJ whole genome shotgun (WGS) entry which is preliminary data.</text>
</comment>
<dbReference type="Pfam" id="PF04854">
    <property type="entry name" value="DUF624"/>
    <property type="match status" value="1"/>
</dbReference>
<accession>A0A0M2HE63</accession>
<keyword evidence="1" id="KW-0472">Membrane</keyword>
<feature type="transmembrane region" description="Helical" evidence="1">
    <location>
        <begin position="96"/>
        <end position="116"/>
    </location>
</feature>
<evidence type="ECO:0008006" key="4">
    <source>
        <dbReference type="Google" id="ProtNLM"/>
    </source>
</evidence>
<dbReference type="AlphaFoldDB" id="A0A0M2HE63"/>
<dbReference type="EMBL" id="JYIZ01000039">
    <property type="protein sequence ID" value="KJL42989.1"/>
    <property type="molecule type" value="Genomic_DNA"/>
</dbReference>
<keyword evidence="3" id="KW-1185">Reference proteome</keyword>
<dbReference type="PATRIC" id="fig|92835.4.peg.972"/>
<dbReference type="OrthoDB" id="5149852at2"/>
<feature type="transmembrane region" description="Helical" evidence="1">
    <location>
        <begin position="161"/>
        <end position="188"/>
    </location>
</feature>
<gene>
    <name evidence="2" type="ORF">RS81_00953</name>
</gene>
<protein>
    <recommendedName>
        <fullName evidence="4">DUF624 domain-containing protein</fullName>
    </recommendedName>
</protein>
<feature type="transmembrane region" description="Helical" evidence="1">
    <location>
        <begin position="194"/>
        <end position="216"/>
    </location>
</feature>
<feature type="transmembrane region" description="Helical" evidence="1">
    <location>
        <begin position="37"/>
        <end position="60"/>
    </location>
</feature>
<sequence>MTAPSAERRSPASADLADVPGWAGAVMLVLRAITQLVGIHVLIVLGTLAGGIVGGLAPAATAARSLTSHLADGTAGLAMWREFWGAWRSSFRRANLLALPFWGIGVLLATDAWALAQTTGAVRAAMGVALVVVTAYALVALAYLPLVAGEFDDPWGASIRYLLLAPALHPGRGCAILVSLAAIGWAYWMVPPVAVLLGLAAPILVTGWIAAPALAASADSAASD</sequence>
<reference evidence="2 3" key="1">
    <citation type="submission" date="2015-02" db="EMBL/GenBank/DDBJ databases">
        <title>Draft genome sequences of ten Microbacterium spp. with emphasis on heavy metal contaminated environments.</title>
        <authorList>
            <person name="Corretto E."/>
        </authorList>
    </citation>
    <scope>NUCLEOTIDE SEQUENCE [LARGE SCALE GENOMIC DNA]</scope>
    <source>
        <strain evidence="2 3">DSM 12510</strain>
    </source>
</reference>